<feature type="signal peptide" evidence="1">
    <location>
        <begin position="1"/>
        <end position="22"/>
    </location>
</feature>
<keyword evidence="3" id="KW-1185">Reference proteome</keyword>
<dbReference type="Proteomes" id="UP000002630">
    <property type="component" value="Linkage Group LG14"/>
</dbReference>
<protein>
    <submittedName>
        <fullName evidence="2">Uncharacterized protein</fullName>
    </submittedName>
</protein>
<name>D7G2Y5_ECTSI</name>
<evidence type="ECO:0000313" key="3">
    <source>
        <dbReference type="Proteomes" id="UP000002630"/>
    </source>
</evidence>
<dbReference type="OrthoDB" id="10340504at2759"/>
<proteinExistence type="predicted"/>
<feature type="chain" id="PRO_5003096157" evidence="1">
    <location>
        <begin position="23"/>
        <end position="364"/>
    </location>
</feature>
<dbReference type="InParanoid" id="D7G2Y5"/>
<keyword evidence="1" id="KW-0732">Signal</keyword>
<sequence>MVPLSKISAAALLLVSGSVCQGQLETCQDLLDAFALTASQDVVVEIQPGQDITCDSFTTMSMSANSLTVMTPDGQSGSVGLNEVRFEVTDGAKLLWYPGASFTGTEYQDVNGGAVYVGEGSSARFYDTLTTSEVGVRSVPEEGSDFASYQLIGGCVYVDGYFRVEGHASFVGCENSGGGESSPGPGGVMYVGETGSVLFAGEVTMQDVSIIDDEGNNGGGIYNLGKVNIKGNAVFQNLRAEAGGAIFNGSGAEFRFKKGATADFIDCLSFDGIGGAVFNAGYFKLSGPAEVVECRAPTFVVGSSGYTRLSEGSVFNGDGSDYPEPIMFVMEGGRLTGVGKVTFDNAADTGCGTVYYEEGDVCYS</sequence>
<dbReference type="AlphaFoldDB" id="D7G2Y5"/>
<organism evidence="2 3">
    <name type="scientific">Ectocarpus siliculosus</name>
    <name type="common">Brown alga</name>
    <name type="synonym">Conferva siliculosa</name>
    <dbReference type="NCBI Taxonomy" id="2880"/>
    <lineage>
        <taxon>Eukaryota</taxon>
        <taxon>Sar</taxon>
        <taxon>Stramenopiles</taxon>
        <taxon>Ochrophyta</taxon>
        <taxon>PX clade</taxon>
        <taxon>Phaeophyceae</taxon>
        <taxon>Ectocarpales</taxon>
        <taxon>Ectocarpaceae</taxon>
        <taxon>Ectocarpus</taxon>
    </lineage>
</organism>
<dbReference type="EMBL" id="FN649739">
    <property type="protein sequence ID" value="CBJ48842.1"/>
    <property type="molecule type" value="Genomic_DNA"/>
</dbReference>
<evidence type="ECO:0000256" key="1">
    <source>
        <dbReference type="SAM" id="SignalP"/>
    </source>
</evidence>
<accession>D7G2Y5</accession>
<evidence type="ECO:0000313" key="2">
    <source>
        <dbReference type="EMBL" id="CBJ48842.1"/>
    </source>
</evidence>
<dbReference type="EMBL" id="FN648696">
    <property type="protein sequence ID" value="CBJ48842.1"/>
    <property type="molecule type" value="Genomic_DNA"/>
</dbReference>
<reference evidence="2 3" key="1">
    <citation type="journal article" date="2010" name="Nature">
        <title>The Ectocarpus genome and the independent evolution of multicellularity in brown algae.</title>
        <authorList>
            <person name="Cock J.M."/>
            <person name="Sterck L."/>
            <person name="Rouze P."/>
            <person name="Scornet D."/>
            <person name="Allen A.E."/>
            <person name="Amoutzias G."/>
            <person name="Anthouard V."/>
            <person name="Artiguenave F."/>
            <person name="Aury J.M."/>
            <person name="Badger J.H."/>
            <person name="Beszteri B."/>
            <person name="Billiau K."/>
            <person name="Bonnet E."/>
            <person name="Bothwell J.H."/>
            <person name="Bowler C."/>
            <person name="Boyen C."/>
            <person name="Brownlee C."/>
            <person name="Carrano C.J."/>
            <person name="Charrier B."/>
            <person name="Cho G.Y."/>
            <person name="Coelho S.M."/>
            <person name="Collen J."/>
            <person name="Corre E."/>
            <person name="Da Silva C."/>
            <person name="Delage L."/>
            <person name="Delaroque N."/>
            <person name="Dittami S.M."/>
            <person name="Doulbeau S."/>
            <person name="Elias M."/>
            <person name="Farnham G."/>
            <person name="Gachon C.M."/>
            <person name="Gschloessl B."/>
            <person name="Heesch S."/>
            <person name="Jabbari K."/>
            <person name="Jubin C."/>
            <person name="Kawai H."/>
            <person name="Kimura K."/>
            <person name="Kloareg B."/>
            <person name="Kupper F.C."/>
            <person name="Lang D."/>
            <person name="Le Bail A."/>
            <person name="Leblanc C."/>
            <person name="Lerouge P."/>
            <person name="Lohr M."/>
            <person name="Lopez P.J."/>
            <person name="Martens C."/>
            <person name="Maumus F."/>
            <person name="Michel G."/>
            <person name="Miranda-Saavedra D."/>
            <person name="Morales J."/>
            <person name="Moreau H."/>
            <person name="Motomura T."/>
            <person name="Nagasato C."/>
            <person name="Napoli C.A."/>
            <person name="Nelson D.R."/>
            <person name="Nyvall-Collen P."/>
            <person name="Peters A.F."/>
            <person name="Pommier C."/>
            <person name="Potin P."/>
            <person name="Poulain J."/>
            <person name="Quesneville H."/>
            <person name="Read B."/>
            <person name="Rensing S.A."/>
            <person name="Ritter A."/>
            <person name="Rousvoal S."/>
            <person name="Samanta M."/>
            <person name="Samson G."/>
            <person name="Schroeder D.C."/>
            <person name="Segurens B."/>
            <person name="Strittmatter M."/>
            <person name="Tonon T."/>
            <person name="Tregear J.W."/>
            <person name="Valentin K."/>
            <person name="von Dassow P."/>
            <person name="Yamagishi T."/>
            <person name="Van de Peer Y."/>
            <person name="Wincker P."/>
        </authorList>
    </citation>
    <scope>NUCLEOTIDE SEQUENCE [LARGE SCALE GENOMIC DNA]</scope>
    <source>
        <strain evidence="3">Ec32 / CCAP1310/4</strain>
    </source>
</reference>
<gene>
    <name evidence="2" type="ORF">Esi_0049_0076</name>
</gene>